<dbReference type="InterPro" id="IPR052537">
    <property type="entry name" value="Extradiol_RC_dioxygenase"/>
</dbReference>
<organism evidence="2 3">
    <name type="scientific">Streptococcus suis</name>
    <dbReference type="NCBI Taxonomy" id="1307"/>
    <lineage>
        <taxon>Bacteria</taxon>
        <taxon>Bacillati</taxon>
        <taxon>Bacillota</taxon>
        <taxon>Bacilli</taxon>
        <taxon>Lactobacillales</taxon>
        <taxon>Streptococcaceae</taxon>
        <taxon>Streptococcus</taxon>
    </lineage>
</organism>
<dbReference type="PANTHER" id="PTHR36110">
    <property type="entry name" value="RING-CLEAVING DIOXYGENASE MHQE-RELATED"/>
    <property type="match status" value="1"/>
</dbReference>
<dbReference type="EMBL" id="FIGJ01000009">
    <property type="protein sequence ID" value="CYU59693.1"/>
    <property type="molecule type" value="Genomic_DNA"/>
</dbReference>
<dbReference type="PANTHER" id="PTHR36110:SF4">
    <property type="entry name" value="RING-CLEAVING DIOXYGENASE MHQA-RELATED"/>
    <property type="match status" value="1"/>
</dbReference>
<dbReference type="InterPro" id="IPR029068">
    <property type="entry name" value="Glyas_Bleomycin-R_OHBP_Dase"/>
</dbReference>
<dbReference type="Proteomes" id="UP000072618">
    <property type="component" value="Unassembled WGS sequence"/>
</dbReference>
<dbReference type="InterPro" id="IPR037523">
    <property type="entry name" value="VOC_core"/>
</dbReference>
<dbReference type="PROSITE" id="PS51819">
    <property type="entry name" value="VOC"/>
    <property type="match status" value="1"/>
</dbReference>
<dbReference type="Gene3D" id="3.10.180.10">
    <property type="entry name" value="2,3-Dihydroxybiphenyl 1,2-Dioxygenase, domain 1"/>
    <property type="match status" value="2"/>
</dbReference>
<evidence type="ECO:0000259" key="1">
    <source>
        <dbReference type="PROSITE" id="PS51819"/>
    </source>
</evidence>
<reference evidence="2 3" key="1">
    <citation type="submission" date="2016-02" db="EMBL/GenBank/DDBJ databases">
        <authorList>
            <consortium name="Pathogen Informatics"/>
        </authorList>
    </citation>
    <scope>NUCLEOTIDE SEQUENCE [LARGE SCALE GENOMIC DNA]</scope>
    <source>
        <strain evidence="2 3">LSS32</strain>
    </source>
</reference>
<protein>
    <submittedName>
        <fullName evidence="2">Glyoxalase</fullName>
    </submittedName>
</protein>
<sequence length="215" mass="24809">MENEGIQAFGNGHILNFQDEDGQLLGLTYHNAIGEMFPYKIDEIPSEYAILGIASLHMRIREEKELLSLLIETFGFVDEGRFVFEDKMVISLLFDNTFQHRLYLILDQESPISVMGVGAIHHIAFGVLDESDLEDLISRLNLINRPHSGIINRDFMHSLYFRAPNYLMFEVATMTGERKAPMPNQSSKLDNVELFLPSFLEHERLEIEKNLSQRY</sequence>
<feature type="domain" description="VOC" evidence="1">
    <location>
        <begin position="52"/>
        <end position="174"/>
    </location>
</feature>
<name>A0A0Z8ECJ0_STRSU</name>
<proteinExistence type="predicted"/>
<evidence type="ECO:0000313" key="2">
    <source>
        <dbReference type="EMBL" id="CYU59693.1"/>
    </source>
</evidence>
<dbReference type="RefSeq" id="WP_261307539.1">
    <property type="nucleotide sequence ID" value="NZ_CEFF01000077.1"/>
</dbReference>
<dbReference type="AlphaFoldDB" id="A0A0Z8ECJ0"/>
<evidence type="ECO:0000313" key="3">
    <source>
        <dbReference type="Proteomes" id="UP000072618"/>
    </source>
</evidence>
<dbReference type="SUPFAM" id="SSF54593">
    <property type="entry name" value="Glyoxalase/Bleomycin resistance protein/Dihydroxybiphenyl dioxygenase"/>
    <property type="match status" value="1"/>
</dbReference>
<gene>
    <name evidence="2" type="ORF">ERS132394_00971</name>
</gene>
<accession>A0A0Z8ECJ0</accession>